<dbReference type="CDD" id="cd09630">
    <property type="entry name" value="CDH_like_cytochrome"/>
    <property type="match status" value="1"/>
</dbReference>
<dbReference type="SMART" id="SM00664">
    <property type="entry name" value="DoH"/>
    <property type="match status" value="1"/>
</dbReference>
<dbReference type="EMBL" id="KN837782">
    <property type="protein sequence ID" value="KIJ23153.1"/>
    <property type="molecule type" value="Genomic_DNA"/>
</dbReference>
<accession>A0A0C9T2W2</accession>
<dbReference type="PANTHER" id="PTHR47797">
    <property type="entry name" value="DEHYDROGENASE, PUTATIVE (AFU_ORTHOLOGUE AFUA_8G05805)-RELATED"/>
    <property type="match status" value="1"/>
</dbReference>
<gene>
    <name evidence="2" type="ORF">M422DRAFT_94398</name>
</gene>
<name>A0A0C9T2W2_SPHS4</name>
<dbReference type="InterPro" id="IPR015920">
    <property type="entry name" value="Cellobiose_DH-like_cyt"/>
</dbReference>
<proteinExistence type="predicted"/>
<organism evidence="2 3">
    <name type="scientific">Sphaerobolus stellatus (strain SS14)</name>
    <dbReference type="NCBI Taxonomy" id="990650"/>
    <lineage>
        <taxon>Eukaryota</taxon>
        <taxon>Fungi</taxon>
        <taxon>Dikarya</taxon>
        <taxon>Basidiomycota</taxon>
        <taxon>Agaricomycotina</taxon>
        <taxon>Agaricomycetes</taxon>
        <taxon>Phallomycetidae</taxon>
        <taxon>Geastrales</taxon>
        <taxon>Sphaerobolaceae</taxon>
        <taxon>Sphaerobolus</taxon>
    </lineage>
</organism>
<dbReference type="AlphaFoldDB" id="A0A0C9T2W2"/>
<evidence type="ECO:0000313" key="2">
    <source>
        <dbReference type="EMBL" id="KIJ23153.1"/>
    </source>
</evidence>
<evidence type="ECO:0000259" key="1">
    <source>
        <dbReference type="SMART" id="SM00664"/>
    </source>
</evidence>
<dbReference type="Pfam" id="PF16010">
    <property type="entry name" value="CDH-cyt"/>
    <property type="match status" value="1"/>
</dbReference>
<dbReference type="OrthoDB" id="413885at2759"/>
<dbReference type="Proteomes" id="UP000054279">
    <property type="component" value="Unassembled WGS sequence"/>
</dbReference>
<sequence>QFTDTENGINFQAFTDPVHNVTYAAVFPPLVSTGSNSTEFIGEIIAPIANQWVGLSIGGAMLNSLLLVAWPNANAIVSSARFATAYAQPTVYAGPTLTTLPSSHVNATHWKWVFRCQNCTTWQGGSVNLGETDAWAWAVSTVAVNNPSDPASTFNEHTDFGFWGENVMGAHNANYQSYLS</sequence>
<dbReference type="PANTHER" id="PTHR47797:SF5">
    <property type="entry name" value="CELLOBIOSE DEHYDROGENASE CYTOCHROME DOMAIN-CONTAINING PROTEIN"/>
    <property type="match status" value="1"/>
</dbReference>
<reference evidence="2 3" key="1">
    <citation type="submission" date="2014-06" db="EMBL/GenBank/DDBJ databases">
        <title>Evolutionary Origins and Diversification of the Mycorrhizal Mutualists.</title>
        <authorList>
            <consortium name="DOE Joint Genome Institute"/>
            <consortium name="Mycorrhizal Genomics Consortium"/>
            <person name="Kohler A."/>
            <person name="Kuo A."/>
            <person name="Nagy L.G."/>
            <person name="Floudas D."/>
            <person name="Copeland A."/>
            <person name="Barry K.W."/>
            <person name="Cichocki N."/>
            <person name="Veneault-Fourrey C."/>
            <person name="LaButti K."/>
            <person name="Lindquist E.A."/>
            <person name="Lipzen A."/>
            <person name="Lundell T."/>
            <person name="Morin E."/>
            <person name="Murat C."/>
            <person name="Riley R."/>
            <person name="Ohm R."/>
            <person name="Sun H."/>
            <person name="Tunlid A."/>
            <person name="Henrissat B."/>
            <person name="Grigoriev I.V."/>
            <person name="Hibbett D.S."/>
            <person name="Martin F."/>
        </authorList>
    </citation>
    <scope>NUCLEOTIDE SEQUENCE [LARGE SCALE GENOMIC DNA]</scope>
    <source>
        <strain evidence="2 3">SS14</strain>
    </source>
</reference>
<dbReference type="HOGENOM" id="CLU_081649_2_0_1"/>
<dbReference type="InterPro" id="IPR005018">
    <property type="entry name" value="DOMON_domain"/>
</dbReference>
<feature type="domain" description="DOMON" evidence="1">
    <location>
        <begin position="52"/>
        <end position="140"/>
    </location>
</feature>
<feature type="non-terminal residue" evidence="2">
    <location>
        <position position="180"/>
    </location>
</feature>
<dbReference type="SUPFAM" id="SSF49344">
    <property type="entry name" value="CBD9-like"/>
    <property type="match status" value="1"/>
</dbReference>
<feature type="non-terminal residue" evidence="2">
    <location>
        <position position="1"/>
    </location>
</feature>
<protein>
    <submittedName>
        <fullName evidence="2">Unplaced genomic scaffold SPHSTscaffold_707, whole genome shotgun sequence</fullName>
    </submittedName>
</protein>
<dbReference type="Gene3D" id="2.60.40.1210">
    <property type="entry name" value="Cellobiose dehydrogenase, cytochrome domain"/>
    <property type="match status" value="1"/>
</dbReference>
<evidence type="ECO:0000313" key="3">
    <source>
        <dbReference type="Proteomes" id="UP000054279"/>
    </source>
</evidence>
<keyword evidence="3" id="KW-1185">Reference proteome</keyword>